<evidence type="ECO:0000259" key="2">
    <source>
        <dbReference type="Pfam" id="PF07929"/>
    </source>
</evidence>
<evidence type="ECO:0000313" key="3">
    <source>
        <dbReference type="EMBL" id="MFD2548871.1"/>
    </source>
</evidence>
<feature type="compositionally biased region" description="Basic and acidic residues" evidence="1">
    <location>
        <begin position="189"/>
        <end position="200"/>
    </location>
</feature>
<reference evidence="4" key="1">
    <citation type="journal article" date="2019" name="Int. J. Syst. Evol. Microbiol.">
        <title>The Global Catalogue of Microorganisms (GCM) 10K type strain sequencing project: providing services to taxonomists for standard genome sequencing and annotation.</title>
        <authorList>
            <consortium name="The Broad Institute Genomics Platform"/>
            <consortium name="The Broad Institute Genome Sequencing Center for Infectious Disease"/>
            <person name="Wu L."/>
            <person name="Ma J."/>
        </authorList>
    </citation>
    <scope>NUCLEOTIDE SEQUENCE [LARGE SCALE GENOMIC DNA]</scope>
    <source>
        <strain evidence="4">KCTC 42662</strain>
    </source>
</reference>
<gene>
    <name evidence="3" type="ORF">ACFSR5_14560</name>
</gene>
<dbReference type="Pfam" id="PF07929">
    <property type="entry name" value="PRiA4_ORF3"/>
    <property type="match status" value="1"/>
</dbReference>
<name>A0ABW5KMI7_9SPHI</name>
<evidence type="ECO:0000256" key="1">
    <source>
        <dbReference type="SAM" id="MobiDB-lite"/>
    </source>
</evidence>
<dbReference type="Proteomes" id="UP001597545">
    <property type="component" value="Unassembled WGS sequence"/>
</dbReference>
<dbReference type="InterPro" id="IPR024047">
    <property type="entry name" value="MM3350-like_sf"/>
</dbReference>
<accession>A0ABW5KMI7</accession>
<feature type="domain" description="Plasmid pRiA4b Orf3-like" evidence="2">
    <location>
        <begin position="3"/>
        <end position="138"/>
    </location>
</feature>
<feature type="compositionally biased region" description="Acidic residues" evidence="1">
    <location>
        <begin position="148"/>
        <end position="188"/>
    </location>
</feature>
<dbReference type="EMBL" id="JBHULR010000006">
    <property type="protein sequence ID" value="MFD2548871.1"/>
    <property type="molecule type" value="Genomic_DNA"/>
</dbReference>
<proteinExistence type="predicted"/>
<evidence type="ECO:0000313" key="4">
    <source>
        <dbReference type="Proteomes" id="UP001597545"/>
    </source>
</evidence>
<organism evidence="3 4">
    <name type="scientific">Sphingobacterium suaedae</name>
    <dbReference type="NCBI Taxonomy" id="1686402"/>
    <lineage>
        <taxon>Bacteria</taxon>
        <taxon>Pseudomonadati</taxon>
        <taxon>Bacteroidota</taxon>
        <taxon>Sphingobacteriia</taxon>
        <taxon>Sphingobacteriales</taxon>
        <taxon>Sphingobacteriaceae</taxon>
        <taxon>Sphingobacterium</taxon>
    </lineage>
</organism>
<protein>
    <recommendedName>
        <fullName evidence="2">Plasmid pRiA4b Orf3-like domain-containing protein</fullName>
    </recommendedName>
</protein>
<dbReference type="SUPFAM" id="SSF159941">
    <property type="entry name" value="MM3350-like"/>
    <property type="match status" value="1"/>
</dbReference>
<dbReference type="RefSeq" id="WP_380905069.1">
    <property type="nucleotide sequence ID" value="NZ_JBHUEG010000005.1"/>
</dbReference>
<sequence length="200" mass="23055">MAIYRFRVTFEDYEDVYREIDMPSKGTFLELHETIHRSTNYRSDVSSSFYVSNDQWKKGTEIALLPAARKVESGVLLMENIRLSKFIDDPHQKFYYIYNFDKPYDFHVELVKILKEEDGKEYPLVFKSVGEAPKNAAASNFPLSTGLADDDDDEDDAPVDDTEYGVDDDEDFDMFDDEESEGGSEGEGEEKKSSGYEDEY</sequence>
<dbReference type="InterPro" id="IPR012912">
    <property type="entry name" value="Plasmid_pRiA4b_Orf3-like"/>
</dbReference>
<comment type="caution">
    <text evidence="3">The sequence shown here is derived from an EMBL/GenBank/DDBJ whole genome shotgun (WGS) entry which is preliminary data.</text>
</comment>
<feature type="region of interest" description="Disordered" evidence="1">
    <location>
        <begin position="140"/>
        <end position="200"/>
    </location>
</feature>
<keyword evidence="4" id="KW-1185">Reference proteome</keyword>
<dbReference type="Gene3D" id="3.10.290.30">
    <property type="entry name" value="MM3350-like"/>
    <property type="match status" value="1"/>
</dbReference>